<name>A0A077FD78_9PSED</name>
<dbReference type="SMART" id="SM00234">
    <property type="entry name" value="START"/>
    <property type="match status" value="1"/>
</dbReference>
<dbReference type="HOGENOM" id="CLU_095975_0_0_6"/>
<organism evidence="3 4">
    <name type="scientific">Pseudomonas alkylphenolica</name>
    <dbReference type="NCBI Taxonomy" id="237609"/>
    <lineage>
        <taxon>Bacteria</taxon>
        <taxon>Pseudomonadati</taxon>
        <taxon>Pseudomonadota</taxon>
        <taxon>Gammaproteobacteria</taxon>
        <taxon>Pseudomonadales</taxon>
        <taxon>Pseudomonadaceae</taxon>
        <taxon>Pseudomonas</taxon>
    </lineage>
</organism>
<dbReference type="Proteomes" id="UP000028931">
    <property type="component" value="Chromosome"/>
</dbReference>
<reference evidence="3 4" key="1">
    <citation type="submission" date="2014-07" db="EMBL/GenBank/DDBJ databases">
        <authorList>
            <person name="Lee K."/>
            <person name="Lim J.Y."/>
            <person name="Hwang I."/>
        </authorList>
    </citation>
    <scope>NUCLEOTIDE SEQUENCE [LARGE SCALE GENOMIC DNA]</scope>
    <source>
        <strain evidence="3 4">KL28</strain>
    </source>
</reference>
<dbReference type="GO" id="GO:0005737">
    <property type="term" value="C:cytoplasm"/>
    <property type="evidence" value="ECO:0007669"/>
    <property type="project" value="UniProtKB-ARBA"/>
</dbReference>
<dbReference type="eggNOG" id="ENOG5031HAE">
    <property type="taxonomic scope" value="Bacteria"/>
</dbReference>
<dbReference type="KEGG" id="palk:PSAKL28_20300"/>
<dbReference type="Gene3D" id="3.30.530.20">
    <property type="match status" value="1"/>
</dbReference>
<evidence type="ECO:0000259" key="2">
    <source>
        <dbReference type="PROSITE" id="PS50848"/>
    </source>
</evidence>
<feature type="chain" id="PRO_5001718298" evidence="1">
    <location>
        <begin position="22"/>
        <end position="211"/>
    </location>
</feature>
<dbReference type="AlphaFoldDB" id="A0A077FD78"/>
<evidence type="ECO:0000313" key="3">
    <source>
        <dbReference type="EMBL" id="AIL61251.1"/>
    </source>
</evidence>
<gene>
    <name evidence="3" type="ORF">PSAKL28_20300</name>
</gene>
<feature type="domain" description="START" evidence="2">
    <location>
        <begin position="24"/>
        <end position="202"/>
    </location>
</feature>
<protein>
    <submittedName>
        <fullName evidence="3">Lipid-binding START domain-containing protein</fullName>
    </submittedName>
</protein>
<dbReference type="RefSeq" id="WP_038609774.1">
    <property type="nucleotide sequence ID" value="NZ_CP009048.1"/>
</dbReference>
<dbReference type="PIRSF" id="PIRSF039033">
    <property type="entry name" value="START_dom"/>
    <property type="match status" value="1"/>
</dbReference>
<dbReference type="PROSITE" id="PS50848">
    <property type="entry name" value="START"/>
    <property type="match status" value="1"/>
</dbReference>
<dbReference type="EMBL" id="CP009048">
    <property type="protein sequence ID" value="AIL61251.1"/>
    <property type="molecule type" value="Genomic_DNA"/>
</dbReference>
<dbReference type="SUPFAM" id="SSF55961">
    <property type="entry name" value="Bet v1-like"/>
    <property type="match status" value="1"/>
</dbReference>
<accession>A0A077FD78</accession>
<evidence type="ECO:0000313" key="4">
    <source>
        <dbReference type="Proteomes" id="UP000028931"/>
    </source>
</evidence>
<dbReference type="InterPro" id="IPR023393">
    <property type="entry name" value="START-like_dom_sf"/>
</dbReference>
<dbReference type="InterPro" id="IPR028347">
    <property type="entry name" value="START_dom_prot"/>
</dbReference>
<evidence type="ECO:0000256" key="1">
    <source>
        <dbReference type="SAM" id="SignalP"/>
    </source>
</evidence>
<dbReference type="PANTHER" id="PTHR19308:SF14">
    <property type="entry name" value="START DOMAIN-CONTAINING PROTEIN"/>
    <property type="match status" value="1"/>
</dbReference>
<keyword evidence="1" id="KW-0732">Signal</keyword>
<feature type="signal peptide" evidence="1">
    <location>
        <begin position="1"/>
        <end position="21"/>
    </location>
</feature>
<dbReference type="OrthoDB" id="5734556at2"/>
<sequence length="211" mass="23628">MKPGYLCGALLLMLLSNIAHADAWQLAKDEDGIQVYLDDVAGSKYQRFRGVTLIKADVRTLSDLQENLRVACKWLYGCASMRLLDVEGDSTWVYLTTELPWPASPRDIVIKVQTERSDDGGLIRHLSAVAGKVERQPGLIRVRQLKGLWTLIPKGEQLTEVTYQLEAEPAGDIPSWLANEFVIDAPMVSLRTLRAVAERQGLRPEQETPEE</sequence>
<dbReference type="InterPro" id="IPR002913">
    <property type="entry name" value="START_lipid-bd_dom"/>
</dbReference>
<proteinExistence type="predicted"/>
<dbReference type="GO" id="GO:0008289">
    <property type="term" value="F:lipid binding"/>
    <property type="evidence" value="ECO:0007669"/>
    <property type="project" value="InterPro"/>
</dbReference>
<dbReference type="PANTHER" id="PTHR19308">
    <property type="entry name" value="PHOSPHATIDYLCHOLINE TRANSFER PROTEIN"/>
    <property type="match status" value="1"/>
</dbReference>
<dbReference type="InterPro" id="IPR051213">
    <property type="entry name" value="START_lipid_transfer"/>
</dbReference>
<dbReference type="Pfam" id="PF01852">
    <property type="entry name" value="START"/>
    <property type="match status" value="1"/>
</dbReference>